<evidence type="ECO:0000313" key="2">
    <source>
        <dbReference type="Proteomes" id="UP000018747"/>
    </source>
</evidence>
<sequence length="69" mass="7891">MAVFLYVEISSGRSDSKDVSVSFAEMREFKIRDSKLIFNRIGISQIPSVAFCVRFLDFKRAQTKLKPEG</sequence>
<evidence type="ECO:0000313" key="1">
    <source>
        <dbReference type="EMBL" id="EQA60899.1"/>
    </source>
</evidence>
<proteinExistence type="predicted"/>
<organism evidence="1 2">
    <name type="scientific">Leptospira alexanderi serovar Manhao 3 str. L 60</name>
    <dbReference type="NCBI Taxonomy" id="1049759"/>
    <lineage>
        <taxon>Bacteria</taxon>
        <taxon>Pseudomonadati</taxon>
        <taxon>Spirochaetota</taxon>
        <taxon>Spirochaetia</taxon>
        <taxon>Leptospirales</taxon>
        <taxon>Leptospiraceae</taxon>
        <taxon>Leptospira</taxon>
    </lineage>
</organism>
<name>V6I5N2_9LEPT</name>
<dbReference type="EMBL" id="AHMT02000053">
    <property type="protein sequence ID" value="EQA60899.1"/>
    <property type="molecule type" value="Genomic_DNA"/>
</dbReference>
<dbReference type="Proteomes" id="UP000018747">
    <property type="component" value="Unassembled WGS sequence"/>
</dbReference>
<protein>
    <submittedName>
        <fullName evidence="1">Uncharacterized protein</fullName>
    </submittedName>
</protein>
<accession>V6I5N2</accession>
<reference evidence="1" key="1">
    <citation type="submission" date="2013-05" db="EMBL/GenBank/DDBJ databases">
        <authorList>
            <person name="Harkins D.M."/>
            <person name="Durkin A.S."/>
            <person name="Brinkac L.M."/>
            <person name="Haft D.H."/>
            <person name="Selengut J.D."/>
            <person name="Sanka R."/>
            <person name="DePew J."/>
            <person name="Purushe J."/>
            <person name="Hartskeerl R.A."/>
            <person name="Ahmed A."/>
            <person name="van der Linden H."/>
            <person name="Goris M.G.A."/>
            <person name="Vinetz J.M."/>
            <person name="Sutton G.G."/>
            <person name="Nierman W.C."/>
            <person name="Fouts D.E."/>
        </authorList>
    </citation>
    <scope>NUCLEOTIDE SEQUENCE [LARGE SCALE GENOMIC DNA]</scope>
    <source>
        <strain evidence="1">L 60</strain>
    </source>
</reference>
<keyword evidence="2" id="KW-1185">Reference proteome</keyword>
<comment type="caution">
    <text evidence="1">The sequence shown here is derived from an EMBL/GenBank/DDBJ whole genome shotgun (WGS) entry which is preliminary data.</text>
</comment>
<dbReference type="AlphaFoldDB" id="V6I5N2"/>
<gene>
    <name evidence="1" type="ORF">LEP1GSC062_1673</name>
</gene>